<evidence type="ECO:0008006" key="4">
    <source>
        <dbReference type="Google" id="ProtNLM"/>
    </source>
</evidence>
<dbReference type="Proteomes" id="UP000789845">
    <property type="component" value="Unassembled WGS sequence"/>
</dbReference>
<accession>A0A9C7GAN6</accession>
<evidence type="ECO:0000313" key="3">
    <source>
        <dbReference type="Proteomes" id="UP000789845"/>
    </source>
</evidence>
<comment type="caution">
    <text evidence="2">The sequence shown here is derived from an EMBL/GenBank/DDBJ whole genome shotgun (WGS) entry which is preliminary data.</text>
</comment>
<gene>
    <name evidence="2" type="ORF">NEOCIP111885_02442</name>
</gene>
<sequence length="139" mass="16068">MKKKIMIILFSIVFLYSPSNNAQGIKNVELFDIQKDTVTQVVPSNTFFQKAAKDYLNGINGIFVKVKPIPNQGYMIKIPLEPSVQINNEWITELVDEVIIIFTKDETPYLMVFDDENNPHFFHFKGNTNKLVKTFILTH</sequence>
<feature type="signal peptide" evidence="1">
    <location>
        <begin position="1"/>
        <end position="22"/>
    </location>
</feature>
<protein>
    <recommendedName>
        <fullName evidence="4">Group-specific protein</fullName>
    </recommendedName>
</protein>
<organism evidence="2 3">
    <name type="scientific">Pseudoneobacillus rhizosphaerae</name>
    <dbReference type="NCBI Taxonomy" id="2880968"/>
    <lineage>
        <taxon>Bacteria</taxon>
        <taxon>Bacillati</taxon>
        <taxon>Bacillota</taxon>
        <taxon>Bacilli</taxon>
        <taxon>Bacillales</taxon>
        <taxon>Bacillaceae</taxon>
        <taxon>Pseudoneobacillus</taxon>
    </lineage>
</organism>
<feature type="chain" id="PRO_5038513495" description="Group-specific protein" evidence="1">
    <location>
        <begin position="23"/>
        <end position="139"/>
    </location>
</feature>
<dbReference type="RefSeq" id="WP_230496969.1">
    <property type="nucleotide sequence ID" value="NZ_CAKJTG010000012.1"/>
</dbReference>
<proteinExistence type="predicted"/>
<keyword evidence="3" id="KW-1185">Reference proteome</keyword>
<dbReference type="AlphaFoldDB" id="A0A9C7GAN6"/>
<evidence type="ECO:0000313" key="2">
    <source>
        <dbReference type="EMBL" id="CAG9608725.1"/>
    </source>
</evidence>
<name>A0A9C7GAN6_9BACI</name>
<dbReference type="EMBL" id="CAKJTG010000012">
    <property type="protein sequence ID" value="CAG9608725.1"/>
    <property type="molecule type" value="Genomic_DNA"/>
</dbReference>
<evidence type="ECO:0000256" key="1">
    <source>
        <dbReference type="SAM" id="SignalP"/>
    </source>
</evidence>
<keyword evidence="1" id="KW-0732">Signal</keyword>
<reference evidence="2" key="1">
    <citation type="submission" date="2021-10" db="EMBL/GenBank/DDBJ databases">
        <authorList>
            <person name="Criscuolo A."/>
        </authorList>
    </citation>
    <scope>NUCLEOTIDE SEQUENCE</scope>
    <source>
        <strain evidence="2">CIP111885</strain>
    </source>
</reference>